<feature type="transmembrane region" description="Helical" evidence="6">
    <location>
        <begin position="244"/>
        <end position="263"/>
    </location>
</feature>
<name>A0ABS9MI84_9FIRM</name>
<evidence type="ECO:0000313" key="8">
    <source>
        <dbReference type="EMBL" id="MCG4610281.1"/>
    </source>
</evidence>
<reference evidence="8 9" key="1">
    <citation type="submission" date="2022-01" db="EMBL/GenBank/DDBJ databases">
        <title>Collection of gut derived symbiotic bacterial strains cultured from healthy donors.</title>
        <authorList>
            <person name="Lin H."/>
            <person name="Kohout C."/>
            <person name="Waligurski E."/>
            <person name="Pamer E.G."/>
        </authorList>
    </citation>
    <scope>NUCLEOTIDE SEQUENCE [LARGE SCALE GENOMIC DNA]</scope>
    <source>
        <strain evidence="8 9">DFI.7.58</strain>
    </source>
</reference>
<evidence type="ECO:0000256" key="5">
    <source>
        <dbReference type="ARBA" id="ARBA00023136"/>
    </source>
</evidence>
<feature type="transmembrane region" description="Helical" evidence="6">
    <location>
        <begin position="275"/>
        <end position="297"/>
    </location>
</feature>
<feature type="transmembrane region" description="Helical" evidence="6">
    <location>
        <begin position="108"/>
        <end position="124"/>
    </location>
</feature>
<feature type="domain" description="PhoU" evidence="7">
    <location>
        <begin position="448"/>
        <end position="532"/>
    </location>
</feature>
<comment type="subcellular location">
    <subcellularLocation>
        <location evidence="1">Cell membrane</location>
        <topology evidence="1">Multi-pass membrane protein</topology>
    </subcellularLocation>
</comment>
<dbReference type="PANTHER" id="PTHR10010:SF46">
    <property type="entry name" value="SODIUM-DEPENDENT PHOSPHATE TRANSPORT PROTEIN 2B"/>
    <property type="match status" value="1"/>
</dbReference>
<dbReference type="Gene3D" id="1.20.58.220">
    <property type="entry name" value="Phosphate transport system protein phou homolog 2, domain 2"/>
    <property type="match status" value="1"/>
</dbReference>
<feature type="transmembrane region" description="Helical" evidence="6">
    <location>
        <begin position="136"/>
        <end position="153"/>
    </location>
</feature>
<evidence type="ECO:0000313" key="9">
    <source>
        <dbReference type="Proteomes" id="UP001298681"/>
    </source>
</evidence>
<dbReference type="Pfam" id="PF02690">
    <property type="entry name" value="Na_Pi_cotrans"/>
    <property type="match status" value="1"/>
</dbReference>
<dbReference type="Proteomes" id="UP001298681">
    <property type="component" value="Unassembled WGS sequence"/>
</dbReference>
<gene>
    <name evidence="8" type="ORF">L0P57_04980</name>
</gene>
<proteinExistence type="predicted"/>
<dbReference type="NCBIfam" id="TIGR00704">
    <property type="entry name" value="NaPi_cotrn_rel"/>
    <property type="match status" value="1"/>
</dbReference>
<dbReference type="Pfam" id="PF01895">
    <property type="entry name" value="PhoU"/>
    <property type="match status" value="2"/>
</dbReference>
<keyword evidence="3 6" id="KW-0812">Transmembrane</keyword>
<keyword evidence="5 6" id="KW-0472">Membrane</keyword>
<evidence type="ECO:0000259" key="7">
    <source>
        <dbReference type="Pfam" id="PF01895"/>
    </source>
</evidence>
<dbReference type="InterPro" id="IPR026022">
    <property type="entry name" value="PhoU_dom"/>
</dbReference>
<evidence type="ECO:0000256" key="3">
    <source>
        <dbReference type="ARBA" id="ARBA00022692"/>
    </source>
</evidence>
<dbReference type="NCBIfam" id="NF037997">
    <property type="entry name" value="Na_Pi_symport"/>
    <property type="match status" value="1"/>
</dbReference>
<dbReference type="InterPro" id="IPR004633">
    <property type="entry name" value="NaPi_cotrn-rel/YqeW-like"/>
</dbReference>
<evidence type="ECO:0000256" key="6">
    <source>
        <dbReference type="SAM" id="Phobius"/>
    </source>
</evidence>
<dbReference type="InterPro" id="IPR003841">
    <property type="entry name" value="Na/Pi_transpt"/>
</dbReference>
<dbReference type="EMBL" id="JAKNHQ010000005">
    <property type="protein sequence ID" value="MCG4610281.1"/>
    <property type="molecule type" value="Genomic_DNA"/>
</dbReference>
<comment type="caution">
    <text evidence="8">The sequence shown here is derived from an EMBL/GenBank/DDBJ whole genome shotgun (WGS) entry which is preliminary data.</text>
</comment>
<feature type="transmembrane region" description="Helical" evidence="6">
    <location>
        <begin position="173"/>
        <end position="196"/>
    </location>
</feature>
<evidence type="ECO:0000256" key="2">
    <source>
        <dbReference type="ARBA" id="ARBA00022475"/>
    </source>
</evidence>
<keyword evidence="9" id="KW-1185">Reference proteome</keyword>
<organism evidence="8 9">
    <name type="scientific">Anaeromassilibacillus senegalensis</name>
    <dbReference type="NCBI Taxonomy" id="1673717"/>
    <lineage>
        <taxon>Bacteria</taxon>
        <taxon>Bacillati</taxon>
        <taxon>Bacillota</taxon>
        <taxon>Clostridia</taxon>
        <taxon>Eubacteriales</taxon>
        <taxon>Acutalibacteraceae</taxon>
        <taxon>Anaeromassilibacillus</taxon>
    </lineage>
</organism>
<feature type="domain" description="PhoU" evidence="7">
    <location>
        <begin position="343"/>
        <end position="429"/>
    </location>
</feature>
<protein>
    <submittedName>
        <fullName evidence="8">Na/Pi cotransporter family protein</fullName>
    </submittedName>
</protein>
<dbReference type="SUPFAM" id="SSF109755">
    <property type="entry name" value="PhoU-like"/>
    <property type="match status" value="1"/>
</dbReference>
<keyword evidence="4 6" id="KW-1133">Transmembrane helix</keyword>
<feature type="transmembrane region" description="Helical" evidence="6">
    <location>
        <begin position="48"/>
        <end position="74"/>
    </location>
</feature>
<dbReference type="PANTHER" id="PTHR10010">
    <property type="entry name" value="SOLUTE CARRIER FAMILY 34 SODIUM PHOSPHATE , MEMBER 2-RELATED"/>
    <property type="match status" value="1"/>
</dbReference>
<evidence type="ECO:0000256" key="1">
    <source>
        <dbReference type="ARBA" id="ARBA00004651"/>
    </source>
</evidence>
<evidence type="ECO:0000256" key="4">
    <source>
        <dbReference type="ARBA" id="ARBA00022989"/>
    </source>
</evidence>
<accession>A0ABS9MI84</accession>
<dbReference type="RefSeq" id="WP_237966577.1">
    <property type="nucleotide sequence ID" value="NZ_JAKNHQ010000005.1"/>
</dbReference>
<dbReference type="InterPro" id="IPR038078">
    <property type="entry name" value="PhoU-like_sf"/>
</dbReference>
<keyword evidence="2" id="KW-1003">Cell membrane</keyword>
<feature type="transmembrane region" description="Helical" evidence="6">
    <location>
        <begin position="81"/>
        <end position="102"/>
    </location>
</feature>
<sequence length="555" mass="60674">MTIENFMMLLCGLGLFLYGMKLMGDGLELAAGSRLKTMIERLTTNKYMGALIGLAVTAVIQSSSATTVMVVGFVNAGLMTLAQAVGVIMGANIGTTVTGFMIAIKLNSLAPIAIFLGVVMIMFCKKNNHKHIGQIVCGFGILFYGMTVMSTAMEPLSESEFFRNLFIQMQNPLLGLLIGLVFTALIQSSSASVGVLQALAASGAIGLDSAIYVIYGQNIGTCVTAIMASAGTTKTAKRTATVHLLFNVIGATLFTCITLLTPFTSLIKSLSPDNVMMQISIVHIIFNIVTTSILLPLSNYLVKLACKIIPGEDRQRENLRLQYLDQRILNTPPIAVAQVLKEVERMGKLARTNFLNSMEALFYKDTEKLEEVGENEKVLNFLNQKITEYLVQINGLELQDPDREVIGALFHVVSDFERIGDHSTNIGEMAQIIIDNKASLSEAAAKELKHMQDLVLTVLDDSIRLFEDGGRNKELADQVNRIEQTIDDETERLKENHIQRLTNGTCTPQSGAIYNDMLMNLERIADHSTNIAFSTEHIEHLPAKGLLPTLTNVTA</sequence>